<evidence type="ECO:0000313" key="5">
    <source>
        <dbReference type="Proteomes" id="UP000295334"/>
    </source>
</evidence>
<feature type="chain" id="PRO_5020749643" evidence="1">
    <location>
        <begin position="22"/>
        <end position="784"/>
    </location>
</feature>
<dbReference type="InterPro" id="IPR012910">
    <property type="entry name" value="Plug_dom"/>
</dbReference>
<dbReference type="Gene3D" id="2.170.130.10">
    <property type="entry name" value="TonB-dependent receptor, plug domain"/>
    <property type="match status" value="1"/>
</dbReference>
<dbReference type="InterPro" id="IPR008969">
    <property type="entry name" value="CarboxyPept-like_regulatory"/>
</dbReference>
<organism evidence="4 5">
    <name type="scientific">Flaviaesturariibacter flavus</name>
    <dbReference type="NCBI Taxonomy" id="2502780"/>
    <lineage>
        <taxon>Bacteria</taxon>
        <taxon>Pseudomonadati</taxon>
        <taxon>Bacteroidota</taxon>
        <taxon>Chitinophagia</taxon>
        <taxon>Chitinophagales</taxon>
        <taxon>Chitinophagaceae</taxon>
        <taxon>Flaviaestuariibacter</taxon>
    </lineage>
</organism>
<name>A0A4R1B7U6_9BACT</name>
<feature type="signal peptide" evidence="1">
    <location>
        <begin position="1"/>
        <end position="21"/>
    </location>
</feature>
<accession>A0A4R1B7U6</accession>
<evidence type="ECO:0000256" key="1">
    <source>
        <dbReference type="SAM" id="SignalP"/>
    </source>
</evidence>
<dbReference type="Gene3D" id="2.60.40.1120">
    <property type="entry name" value="Carboxypeptidase-like, regulatory domain"/>
    <property type="match status" value="1"/>
</dbReference>
<dbReference type="Pfam" id="PF13620">
    <property type="entry name" value="CarboxypepD_reg"/>
    <property type="match status" value="1"/>
</dbReference>
<protein>
    <submittedName>
        <fullName evidence="4">TonB-dependent receptor</fullName>
    </submittedName>
</protein>
<dbReference type="PANTHER" id="PTHR40980">
    <property type="entry name" value="PLUG DOMAIN-CONTAINING PROTEIN"/>
    <property type="match status" value="1"/>
</dbReference>
<dbReference type="InterPro" id="IPR037066">
    <property type="entry name" value="Plug_dom_sf"/>
</dbReference>
<keyword evidence="4" id="KW-0675">Receptor</keyword>
<dbReference type="Pfam" id="PF07715">
    <property type="entry name" value="Plug"/>
    <property type="match status" value="1"/>
</dbReference>
<dbReference type="SUPFAM" id="SSF49464">
    <property type="entry name" value="Carboxypeptidase regulatory domain-like"/>
    <property type="match status" value="1"/>
</dbReference>
<keyword evidence="5" id="KW-1185">Reference proteome</keyword>
<dbReference type="SUPFAM" id="SSF56935">
    <property type="entry name" value="Porins"/>
    <property type="match status" value="1"/>
</dbReference>
<dbReference type="PANTHER" id="PTHR40980:SF4">
    <property type="entry name" value="TONB-DEPENDENT RECEPTOR-LIKE BETA-BARREL DOMAIN-CONTAINING PROTEIN"/>
    <property type="match status" value="1"/>
</dbReference>
<evidence type="ECO:0000259" key="3">
    <source>
        <dbReference type="Pfam" id="PF14905"/>
    </source>
</evidence>
<dbReference type="RefSeq" id="WP_131450194.1">
    <property type="nucleotide sequence ID" value="NZ_SJZI01000050.1"/>
</dbReference>
<gene>
    <name evidence="4" type="ORF">EPD60_14255</name>
</gene>
<keyword evidence="1" id="KW-0732">Signal</keyword>
<proteinExistence type="predicted"/>
<comment type="caution">
    <text evidence="4">The sequence shown here is derived from an EMBL/GenBank/DDBJ whole genome shotgun (WGS) entry which is preliminary data.</text>
</comment>
<evidence type="ECO:0000313" key="4">
    <source>
        <dbReference type="EMBL" id="TCJ12435.1"/>
    </source>
</evidence>
<dbReference type="OrthoDB" id="905812at2"/>
<dbReference type="EMBL" id="SJZI01000050">
    <property type="protein sequence ID" value="TCJ12435.1"/>
    <property type="molecule type" value="Genomic_DNA"/>
</dbReference>
<dbReference type="AlphaFoldDB" id="A0A4R1B7U6"/>
<sequence>MHLRYRFLLLQLLLAAFAANAQVALTVTVTDPKKAPVPYATVRVIALADSTQVQQGVTDSSGTARLQLAATGAYRVLASSASYIAAEKGLRIAASPARFTIVLEPSGTLGAVVVTATRPVMRQEDDKTIVEPENLAASSTNAYEIIEKTPGIFMDQDGNIYLNSTTPATVYINGREQKMSTADIATLLKNLPPNSIARLEILRTPSARYDASGGGGIVNVVLRKGVKPGLTGSVNAVMSQGRYGTQSVGLSLNNNNGRTTSYLNLNYGHRDGFEELRSQRFFVADSVLRQESFARYPANNAYMGFGVSFPAGRRWELSYDSRITLNRNSNNSSNQSTIAAAATGARSSENTALVSNSTGYLNINQGVSAKYKIDSAGSEWSTDVSVNWAPNKNNQNLQTVFQLPVTGSFLQEGLIENNLRFFAAQSNLVKKLARKLTLEGGLKATTVAFRNSTIYRSERVYRYNENINAAYAQASKGFGSGFVLKTGLRVENTNMSGRQLLPNDTSFALHRTDLFPYVYLSRDIMKIMGYQLRAYLVYRRTISRPAYEYLNPAPRVVDPYLEESGNPALRPQFTQNYEANVSVDERPILAVGVNQTRDIFTQVVYQSDSSRKQVAFRTYDNLGNNKELYFRALGAIPGKKVFVVAGVQYNENYYQGLYEGKPLSFRRGTWMLFTYQTYKVTPLTQITINGFMRMRGQAQFYELSTFGALNMSVTQQLFKKKLALTVSGNDLFYTNRNEFELKQGSVAASGERRSDTRRFVLSLRYQFGFRKKEDSNPLNVEAPQ</sequence>
<feature type="domain" description="Outer membrane protein beta-barrel" evidence="3">
    <location>
        <begin position="372"/>
        <end position="765"/>
    </location>
</feature>
<feature type="domain" description="TonB-dependent receptor plug" evidence="2">
    <location>
        <begin position="128"/>
        <end position="217"/>
    </location>
</feature>
<dbReference type="Pfam" id="PF14905">
    <property type="entry name" value="OMP_b-brl_3"/>
    <property type="match status" value="1"/>
</dbReference>
<dbReference type="Proteomes" id="UP000295334">
    <property type="component" value="Unassembled WGS sequence"/>
</dbReference>
<reference evidence="4 5" key="1">
    <citation type="submission" date="2019-03" db="EMBL/GenBank/DDBJ databases">
        <authorList>
            <person name="Kim M.K.M."/>
        </authorList>
    </citation>
    <scope>NUCLEOTIDE SEQUENCE [LARGE SCALE GENOMIC DNA]</scope>
    <source>
        <strain evidence="4 5">17J68-12</strain>
    </source>
</reference>
<dbReference type="InterPro" id="IPR041700">
    <property type="entry name" value="OMP_b-brl_3"/>
</dbReference>
<evidence type="ECO:0000259" key="2">
    <source>
        <dbReference type="Pfam" id="PF07715"/>
    </source>
</evidence>